<feature type="region of interest" description="Disordered" evidence="1">
    <location>
        <begin position="30"/>
        <end position="59"/>
    </location>
</feature>
<organism evidence="4 5">
    <name type="scientific">Actinoallomurus oryzae</name>
    <dbReference type="NCBI Taxonomy" id="502180"/>
    <lineage>
        <taxon>Bacteria</taxon>
        <taxon>Bacillati</taxon>
        <taxon>Actinomycetota</taxon>
        <taxon>Actinomycetes</taxon>
        <taxon>Streptosporangiales</taxon>
        <taxon>Thermomonosporaceae</taxon>
        <taxon>Actinoallomurus</taxon>
    </lineage>
</organism>
<evidence type="ECO:0000256" key="3">
    <source>
        <dbReference type="SAM" id="SignalP"/>
    </source>
</evidence>
<feature type="transmembrane region" description="Helical" evidence="2">
    <location>
        <begin position="275"/>
        <end position="295"/>
    </location>
</feature>
<feature type="compositionally biased region" description="Low complexity" evidence="1">
    <location>
        <begin position="31"/>
        <end position="47"/>
    </location>
</feature>
<keyword evidence="3" id="KW-0732">Signal</keyword>
<comment type="caution">
    <text evidence="4">The sequence shown here is derived from an EMBL/GenBank/DDBJ whole genome shotgun (WGS) entry which is preliminary data.</text>
</comment>
<evidence type="ECO:0000313" key="4">
    <source>
        <dbReference type="EMBL" id="GAA4508503.1"/>
    </source>
</evidence>
<feature type="compositionally biased region" description="Basic residues" evidence="1">
    <location>
        <begin position="297"/>
        <end position="313"/>
    </location>
</feature>
<keyword evidence="2" id="KW-1133">Transmembrane helix</keyword>
<protein>
    <recommendedName>
        <fullName evidence="6">DUF11 domain-containing protein</fullName>
    </recommendedName>
</protein>
<proteinExistence type="predicted"/>
<accession>A0ABP8QUJ0</accession>
<feature type="region of interest" description="Disordered" evidence="1">
    <location>
        <begin position="149"/>
        <end position="257"/>
    </location>
</feature>
<gene>
    <name evidence="4" type="ORF">GCM10023191_068360</name>
</gene>
<keyword evidence="2" id="KW-0812">Transmembrane</keyword>
<evidence type="ECO:0000256" key="2">
    <source>
        <dbReference type="SAM" id="Phobius"/>
    </source>
</evidence>
<sequence length="319" mass="31778">MLARSVRTPLIISVGTGIVLVSGTAAALAEATDSPSPTTSTSASDTPDPTPTPTPTPKLSLSFKRIGTGAIHAGTAVKFTAHVASTDATSKNVRLSLGADSKAALSPDCTLSTPTLCKVGDLSAGEDQDITFTVTVDSGMKPGTVKITGDAFGSDNVDSGVKSTSFKVTKKPSSSPSSSPSKSGGSSKSSGSSSSSGSSGSSSSTSDLPSGLGSSGSTPAPSVAPSNDPAVLPSIAPSQTPSTAPVLNTSNSQQMRGTADAADELTFDKLASTQAAWLAALLVAFSLLLTQVRLGRAHARTPKQKGAHRRTRRPGGGAH</sequence>
<name>A0ABP8QUJ0_9ACTN</name>
<keyword evidence="2" id="KW-0472">Membrane</keyword>
<evidence type="ECO:0008006" key="6">
    <source>
        <dbReference type="Google" id="ProtNLM"/>
    </source>
</evidence>
<evidence type="ECO:0000313" key="5">
    <source>
        <dbReference type="Proteomes" id="UP001500503"/>
    </source>
</evidence>
<keyword evidence="5" id="KW-1185">Reference proteome</keyword>
<feature type="compositionally biased region" description="Low complexity" evidence="1">
    <location>
        <begin position="159"/>
        <end position="221"/>
    </location>
</feature>
<evidence type="ECO:0000256" key="1">
    <source>
        <dbReference type="SAM" id="MobiDB-lite"/>
    </source>
</evidence>
<dbReference type="EMBL" id="BAABHF010000042">
    <property type="protein sequence ID" value="GAA4508503.1"/>
    <property type="molecule type" value="Genomic_DNA"/>
</dbReference>
<feature type="chain" id="PRO_5045235234" description="DUF11 domain-containing protein" evidence="3">
    <location>
        <begin position="28"/>
        <end position="319"/>
    </location>
</feature>
<dbReference type="Proteomes" id="UP001500503">
    <property type="component" value="Unassembled WGS sequence"/>
</dbReference>
<feature type="compositionally biased region" description="Polar residues" evidence="1">
    <location>
        <begin position="236"/>
        <end position="256"/>
    </location>
</feature>
<feature type="signal peptide" evidence="3">
    <location>
        <begin position="1"/>
        <end position="27"/>
    </location>
</feature>
<reference evidence="5" key="1">
    <citation type="journal article" date="2019" name="Int. J. Syst. Evol. Microbiol.">
        <title>The Global Catalogue of Microorganisms (GCM) 10K type strain sequencing project: providing services to taxonomists for standard genome sequencing and annotation.</title>
        <authorList>
            <consortium name="The Broad Institute Genomics Platform"/>
            <consortium name="The Broad Institute Genome Sequencing Center for Infectious Disease"/>
            <person name="Wu L."/>
            <person name="Ma J."/>
        </authorList>
    </citation>
    <scope>NUCLEOTIDE SEQUENCE [LARGE SCALE GENOMIC DNA]</scope>
    <source>
        <strain evidence="5">JCM 17933</strain>
    </source>
</reference>
<feature type="region of interest" description="Disordered" evidence="1">
    <location>
        <begin position="297"/>
        <end position="319"/>
    </location>
</feature>